<organism evidence="1 2">
    <name type="scientific">Candidatus Desulfosporosinus infrequens</name>
    <dbReference type="NCBI Taxonomy" id="2043169"/>
    <lineage>
        <taxon>Bacteria</taxon>
        <taxon>Bacillati</taxon>
        <taxon>Bacillota</taxon>
        <taxon>Clostridia</taxon>
        <taxon>Eubacteriales</taxon>
        <taxon>Desulfitobacteriaceae</taxon>
        <taxon>Desulfosporosinus</taxon>
    </lineage>
</organism>
<sequence length="55" mass="6041">MDYVKIIQGQIEHLQKIQELGKVSGEAACDIAKTILLLCQQITSVPTSKKTPICN</sequence>
<reference evidence="2" key="1">
    <citation type="submission" date="2018-02" db="EMBL/GenBank/DDBJ databases">
        <authorList>
            <person name="Hausmann B."/>
        </authorList>
    </citation>
    <scope>NUCLEOTIDE SEQUENCE [LARGE SCALE GENOMIC DNA]</scope>
    <source>
        <strain evidence="2">Peat soil MAG SbF1</strain>
    </source>
</reference>
<dbReference type="AlphaFoldDB" id="A0A2U3LH05"/>
<accession>A0A2U3LH05</accession>
<gene>
    <name evidence="1" type="ORF">SBF1_50018</name>
</gene>
<proteinExistence type="predicted"/>
<evidence type="ECO:0000313" key="2">
    <source>
        <dbReference type="Proteomes" id="UP000238916"/>
    </source>
</evidence>
<name>A0A2U3LH05_9FIRM</name>
<evidence type="ECO:0000313" key="1">
    <source>
        <dbReference type="EMBL" id="SPF51134.1"/>
    </source>
</evidence>
<dbReference type="Proteomes" id="UP000238916">
    <property type="component" value="Unassembled WGS sequence"/>
</dbReference>
<dbReference type="EMBL" id="OMOF01000445">
    <property type="protein sequence ID" value="SPF51134.1"/>
    <property type="molecule type" value="Genomic_DNA"/>
</dbReference>
<protein>
    <submittedName>
        <fullName evidence="1">Uncharacterized protein</fullName>
    </submittedName>
</protein>